<dbReference type="InterPro" id="IPR011322">
    <property type="entry name" value="N-reg_PII-like_a/b"/>
</dbReference>
<dbReference type="Proteomes" id="UP001319200">
    <property type="component" value="Unassembled WGS sequence"/>
</dbReference>
<gene>
    <name evidence="2" type="ORF">KK083_21210</name>
</gene>
<reference evidence="2 3" key="1">
    <citation type="submission" date="2021-05" db="EMBL/GenBank/DDBJ databases">
        <title>A Polyphasic approach of four new species of the genus Ohtaekwangia: Ohtaekwangia histidinii sp. nov., Ohtaekwangia cretensis sp. nov., Ohtaekwangia indiensis sp. nov., Ohtaekwangia reichenbachii sp. nov. from diverse environment.</title>
        <authorList>
            <person name="Octaviana S."/>
        </authorList>
    </citation>
    <scope>NUCLEOTIDE SEQUENCE [LARGE SCALE GENOMIC DNA]</scope>
    <source>
        <strain evidence="2 3">PWU4</strain>
    </source>
</reference>
<evidence type="ECO:0000313" key="3">
    <source>
        <dbReference type="Proteomes" id="UP001319200"/>
    </source>
</evidence>
<evidence type="ECO:0000313" key="2">
    <source>
        <dbReference type="EMBL" id="MBT1699430.1"/>
    </source>
</evidence>
<accession>A0AAP2GQX5</accession>
<evidence type="ECO:0000259" key="1">
    <source>
        <dbReference type="Pfam" id="PF09413"/>
    </source>
</evidence>
<protein>
    <submittedName>
        <fullName evidence="2">DUF2007 domain-containing protein</fullName>
    </submittedName>
</protein>
<keyword evidence="3" id="KW-1185">Reference proteome</keyword>
<sequence>MTHDQEEIIVFRQFENAIDASIAKSKLDAYGVPCFLTEENITNLYPGQHYLPFRVRLHVFKRDVAQAEDLLHESLLQVDHAELECPNCRSRNVQRDFPKRFSMKPLPALSLVLFGVLFPHKKVNHCLDCDNEF</sequence>
<comment type="caution">
    <text evidence="2">The sequence shown here is derived from an EMBL/GenBank/DDBJ whole genome shotgun (WGS) entry which is preliminary data.</text>
</comment>
<dbReference type="InterPro" id="IPR018551">
    <property type="entry name" value="DUF2007"/>
</dbReference>
<dbReference type="SUPFAM" id="SSF54913">
    <property type="entry name" value="GlnB-like"/>
    <property type="match status" value="1"/>
</dbReference>
<dbReference type="Pfam" id="PF09413">
    <property type="entry name" value="DUF2007"/>
    <property type="match status" value="1"/>
</dbReference>
<dbReference type="Gene3D" id="3.30.70.790">
    <property type="entry name" value="UreE, C-terminal domain"/>
    <property type="match status" value="1"/>
</dbReference>
<dbReference type="AlphaFoldDB" id="A0AAP2GQX5"/>
<proteinExistence type="predicted"/>
<dbReference type="RefSeq" id="WP_254167375.1">
    <property type="nucleotide sequence ID" value="NZ_JAHESF010000025.1"/>
</dbReference>
<dbReference type="EMBL" id="JAHESF010000025">
    <property type="protein sequence ID" value="MBT1699430.1"/>
    <property type="molecule type" value="Genomic_DNA"/>
</dbReference>
<organism evidence="2 3">
    <name type="scientific">Chryseosolibacter histidini</name>
    <dbReference type="NCBI Taxonomy" id="2782349"/>
    <lineage>
        <taxon>Bacteria</taxon>
        <taxon>Pseudomonadati</taxon>
        <taxon>Bacteroidota</taxon>
        <taxon>Cytophagia</taxon>
        <taxon>Cytophagales</taxon>
        <taxon>Chryseotaleaceae</taxon>
        <taxon>Chryseosolibacter</taxon>
    </lineage>
</organism>
<name>A0AAP2GQX5_9BACT</name>
<feature type="domain" description="DUF2007" evidence="1">
    <location>
        <begin position="13"/>
        <end position="73"/>
    </location>
</feature>